<dbReference type="Gene3D" id="3.30.565.10">
    <property type="entry name" value="Histidine kinase-like ATPase, C-terminal domain"/>
    <property type="match status" value="1"/>
</dbReference>
<comment type="catalytic activity">
    <reaction evidence="1">
        <text>ATP + protein L-histidine = ADP + protein N-phospho-L-histidine.</text>
        <dbReference type="EC" id="2.7.13.3"/>
    </reaction>
</comment>
<name>A0A7W3FPW9_9GAMM</name>
<feature type="domain" description="Histidine kinase" evidence="4">
    <location>
        <begin position="195"/>
        <end position="415"/>
    </location>
</feature>
<organism evidence="7 8">
    <name type="scientific">Stenotrophomonas tumulicola</name>
    <dbReference type="NCBI Taxonomy" id="1685415"/>
    <lineage>
        <taxon>Bacteria</taxon>
        <taxon>Pseudomonadati</taxon>
        <taxon>Pseudomonadota</taxon>
        <taxon>Gammaproteobacteria</taxon>
        <taxon>Lysobacterales</taxon>
        <taxon>Lysobacteraceae</taxon>
        <taxon>Stenotrophomonas</taxon>
    </lineage>
</organism>
<dbReference type="SUPFAM" id="SSF55874">
    <property type="entry name" value="ATPase domain of HSP90 chaperone/DNA topoisomerase II/histidine kinase"/>
    <property type="match status" value="1"/>
</dbReference>
<dbReference type="Proteomes" id="UP000547058">
    <property type="component" value="Unassembled WGS sequence"/>
</dbReference>
<dbReference type="InterPro" id="IPR000700">
    <property type="entry name" value="PAS-assoc_C"/>
</dbReference>
<evidence type="ECO:0000313" key="8">
    <source>
        <dbReference type="Proteomes" id="UP000547058"/>
    </source>
</evidence>
<dbReference type="InterPro" id="IPR004358">
    <property type="entry name" value="Sig_transdc_His_kin-like_C"/>
</dbReference>
<dbReference type="Gene3D" id="1.10.287.130">
    <property type="match status" value="1"/>
</dbReference>
<evidence type="ECO:0000256" key="1">
    <source>
        <dbReference type="ARBA" id="ARBA00000085"/>
    </source>
</evidence>
<accession>A0A7W3FPW9</accession>
<dbReference type="CDD" id="cd00130">
    <property type="entry name" value="PAS"/>
    <property type="match status" value="1"/>
</dbReference>
<evidence type="ECO:0000313" key="7">
    <source>
        <dbReference type="EMBL" id="MBA8683559.1"/>
    </source>
</evidence>
<dbReference type="SUPFAM" id="SSF55785">
    <property type="entry name" value="PYP-like sensor domain (PAS domain)"/>
    <property type="match status" value="1"/>
</dbReference>
<dbReference type="InterPro" id="IPR005467">
    <property type="entry name" value="His_kinase_dom"/>
</dbReference>
<proteinExistence type="predicted"/>
<gene>
    <name evidence="7" type="ORF">H4O11_17295</name>
</gene>
<dbReference type="Pfam" id="PF02518">
    <property type="entry name" value="HATPase_c"/>
    <property type="match status" value="1"/>
</dbReference>
<keyword evidence="8" id="KW-1185">Reference proteome</keyword>
<comment type="caution">
    <text evidence="7">The sequence shown here is derived from an EMBL/GenBank/DDBJ whole genome shotgun (WGS) entry which is preliminary data.</text>
</comment>
<evidence type="ECO:0000259" key="6">
    <source>
        <dbReference type="PROSITE" id="PS50113"/>
    </source>
</evidence>
<dbReference type="EMBL" id="JACGXS010000013">
    <property type="protein sequence ID" value="MBA8683559.1"/>
    <property type="molecule type" value="Genomic_DNA"/>
</dbReference>
<dbReference type="Pfam" id="PF13426">
    <property type="entry name" value="PAS_9"/>
    <property type="match status" value="1"/>
</dbReference>
<dbReference type="InterPro" id="IPR036890">
    <property type="entry name" value="HATPase_C_sf"/>
</dbReference>
<evidence type="ECO:0000256" key="2">
    <source>
        <dbReference type="ARBA" id="ARBA00012438"/>
    </source>
</evidence>
<feature type="domain" description="PAC" evidence="6">
    <location>
        <begin position="124"/>
        <end position="175"/>
    </location>
</feature>
<dbReference type="GO" id="GO:0000155">
    <property type="term" value="F:phosphorelay sensor kinase activity"/>
    <property type="evidence" value="ECO:0007669"/>
    <property type="project" value="InterPro"/>
</dbReference>
<sequence length="420" mass="45412">MHVVSGTTSGTCPPTQILHTVASSFTRFRGRKCSPVVHAVTKLTAQTDSSRQLKLLFESVSDHALYLLDTDGLVCSWNPGAQRIKGYSAEEVIGTHFGRFHCPVDRDAGEPERSLVIAMREGRYACEGWRLRKDGNRFRASVVIEPVFEGDELVGFVKVTRDITESYQAQTLLRDAQRALASTQQFESVNVLSRGLAHEFNNLLTTVHNALDLIAVRSADDAATMRLIENAQAAADRGAMLTRQLLAFGSGQTLVRERVDVAAWLARTLPALQGACQIGLVLKAELRPQLPDVLLDPAQLESALHNLVRNACDAMPDGGSVCIIGEVERRLDPQADVPTYRNYVALRVLDDGHGMAPEIAARASEPFFTTKDIGQGSGLGLSQVFGFVTQCGGFVDVSSTEGGGTTVSLLLPALEVPAND</sequence>
<dbReference type="NCBIfam" id="TIGR00229">
    <property type="entry name" value="sensory_box"/>
    <property type="match status" value="1"/>
</dbReference>
<dbReference type="InterPro" id="IPR003661">
    <property type="entry name" value="HisK_dim/P_dom"/>
</dbReference>
<dbReference type="AlphaFoldDB" id="A0A7W3FPW9"/>
<dbReference type="SMART" id="SM00387">
    <property type="entry name" value="HATPase_c"/>
    <property type="match status" value="1"/>
</dbReference>
<dbReference type="PROSITE" id="PS50113">
    <property type="entry name" value="PAC"/>
    <property type="match status" value="1"/>
</dbReference>
<dbReference type="InterPro" id="IPR000014">
    <property type="entry name" value="PAS"/>
</dbReference>
<dbReference type="PROSITE" id="PS50112">
    <property type="entry name" value="PAS"/>
    <property type="match status" value="1"/>
</dbReference>
<evidence type="ECO:0000256" key="3">
    <source>
        <dbReference type="ARBA" id="ARBA00022553"/>
    </source>
</evidence>
<keyword evidence="3" id="KW-0597">Phosphoprotein</keyword>
<dbReference type="SUPFAM" id="SSF47384">
    <property type="entry name" value="Homodimeric domain of signal transducing histidine kinase"/>
    <property type="match status" value="1"/>
</dbReference>
<protein>
    <recommendedName>
        <fullName evidence="2">histidine kinase</fullName>
        <ecNumber evidence="2">2.7.13.3</ecNumber>
    </recommendedName>
</protein>
<dbReference type="PANTHER" id="PTHR43065:SF49">
    <property type="entry name" value="HISTIDINE KINASE"/>
    <property type="match status" value="1"/>
</dbReference>
<dbReference type="CDD" id="cd00082">
    <property type="entry name" value="HisKA"/>
    <property type="match status" value="1"/>
</dbReference>
<dbReference type="EC" id="2.7.13.3" evidence="2"/>
<dbReference type="PANTHER" id="PTHR43065">
    <property type="entry name" value="SENSOR HISTIDINE KINASE"/>
    <property type="match status" value="1"/>
</dbReference>
<dbReference type="Gene3D" id="3.30.450.20">
    <property type="entry name" value="PAS domain"/>
    <property type="match status" value="1"/>
</dbReference>
<dbReference type="InterPro" id="IPR035965">
    <property type="entry name" value="PAS-like_dom_sf"/>
</dbReference>
<dbReference type="InterPro" id="IPR003594">
    <property type="entry name" value="HATPase_dom"/>
</dbReference>
<evidence type="ECO:0000259" key="5">
    <source>
        <dbReference type="PROSITE" id="PS50112"/>
    </source>
</evidence>
<dbReference type="PROSITE" id="PS50109">
    <property type="entry name" value="HIS_KIN"/>
    <property type="match status" value="1"/>
</dbReference>
<dbReference type="SMART" id="SM00091">
    <property type="entry name" value="PAS"/>
    <property type="match status" value="1"/>
</dbReference>
<dbReference type="InterPro" id="IPR036097">
    <property type="entry name" value="HisK_dim/P_sf"/>
</dbReference>
<feature type="domain" description="PAS" evidence="5">
    <location>
        <begin position="49"/>
        <end position="94"/>
    </location>
</feature>
<evidence type="ECO:0000259" key="4">
    <source>
        <dbReference type="PROSITE" id="PS50109"/>
    </source>
</evidence>
<dbReference type="PRINTS" id="PR00344">
    <property type="entry name" value="BCTRLSENSOR"/>
</dbReference>
<reference evidence="7 8" key="1">
    <citation type="submission" date="2020-08" db="EMBL/GenBank/DDBJ databases">
        <title>Stenotrophomonas tumulicola JCM 30961.</title>
        <authorList>
            <person name="Deng Y."/>
        </authorList>
    </citation>
    <scope>NUCLEOTIDE SEQUENCE [LARGE SCALE GENOMIC DNA]</scope>
    <source>
        <strain evidence="7 8">JCM 30961</strain>
    </source>
</reference>